<organism evidence="9 10">
    <name type="scientific">Callosobruchus maculatus</name>
    <name type="common">Southern cowpea weevil</name>
    <name type="synonym">Pulse bruchid</name>
    <dbReference type="NCBI Taxonomy" id="64391"/>
    <lineage>
        <taxon>Eukaryota</taxon>
        <taxon>Metazoa</taxon>
        <taxon>Ecdysozoa</taxon>
        <taxon>Arthropoda</taxon>
        <taxon>Hexapoda</taxon>
        <taxon>Insecta</taxon>
        <taxon>Pterygota</taxon>
        <taxon>Neoptera</taxon>
        <taxon>Endopterygota</taxon>
        <taxon>Coleoptera</taxon>
        <taxon>Polyphaga</taxon>
        <taxon>Cucujiformia</taxon>
        <taxon>Chrysomeloidea</taxon>
        <taxon>Chrysomelidae</taxon>
        <taxon>Bruchinae</taxon>
        <taxon>Bruchini</taxon>
        <taxon>Callosobruchus</taxon>
    </lineage>
</organism>
<dbReference type="PROSITE" id="PS50255">
    <property type="entry name" value="CYTOCHROME_B5_2"/>
    <property type="match status" value="1"/>
</dbReference>
<comment type="caution">
    <text evidence="6">Lacks conserved residue(s) required for the propagation of feature annotation.</text>
</comment>
<dbReference type="PRINTS" id="PR00363">
    <property type="entry name" value="CYTOCHROMEB5"/>
</dbReference>
<dbReference type="GO" id="GO:0046872">
    <property type="term" value="F:metal ion binding"/>
    <property type="evidence" value="ECO:0007669"/>
    <property type="project" value="UniProtKB-UniRule"/>
</dbReference>
<keyword evidence="1 6" id="KW-0349">Heme</keyword>
<keyword evidence="3 6" id="KW-0408">Iron</keyword>
<dbReference type="SUPFAM" id="SSF55856">
    <property type="entry name" value="Cytochrome b5-like heme/steroid binding domain"/>
    <property type="match status" value="1"/>
</dbReference>
<feature type="transmembrane region" description="Helical" evidence="6">
    <location>
        <begin position="165"/>
        <end position="185"/>
    </location>
</feature>
<evidence type="ECO:0000256" key="4">
    <source>
        <dbReference type="ARBA" id="ARBA00055674"/>
    </source>
</evidence>
<dbReference type="Pfam" id="PF00173">
    <property type="entry name" value="Cyt-b5"/>
    <property type="match status" value="1"/>
</dbReference>
<dbReference type="Gene3D" id="3.10.120.10">
    <property type="entry name" value="Cytochrome b5-like heme/steroid binding domain"/>
    <property type="match status" value="1"/>
</dbReference>
<feature type="region of interest" description="Disordered" evidence="7">
    <location>
        <begin position="1"/>
        <end position="21"/>
    </location>
</feature>
<gene>
    <name evidence="9" type="ORF">CALMAC_LOCUS11646</name>
</gene>
<dbReference type="OrthoDB" id="260519at2759"/>
<keyword evidence="6" id="KW-0812">Transmembrane</keyword>
<dbReference type="EMBL" id="CAACVG010008788">
    <property type="protein sequence ID" value="VEN51082.1"/>
    <property type="molecule type" value="Genomic_DNA"/>
</dbReference>
<evidence type="ECO:0000313" key="10">
    <source>
        <dbReference type="Proteomes" id="UP000410492"/>
    </source>
</evidence>
<keyword evidence="6" id="KW-0472">Membrane</keyword>
<keyword evidence="10" id="KW-1185">Reference proteome</keyword>
<evidence type="ECO:0000256" key="2">
    <source>
        <dbReference type="ARBA" id="ARBA00022723"/>
    </source>
</evidence>
<accession>A0A653CTJ9</accession>
<protein>
    <recommendedName>
        <fullName evidence="5">Cytochrome b5-related protein</fullName>
    </recommendedName>
</protein>
<dbReference type="InterPro" id="IPR053100">
    <property type="entry name" value="Cytochrome_b5-related"/>
</dbReference>
<dbReference type="InterPro" id="IPR036400">
    <property type="entry name" value="Cyt_B5-like_heme/steroid_sf"/>
</dbReference>
<reference evidence="9 10" key="1">
    <citation type="submission" date="2019-01" db="EMBL/GenBank/DDBJ databases">
        <authorList>
            <person name="Sayadi A."/>
        </authorList>
    </citation>
    <scope>NUCLEOTIDE SEQUENCE [LARGE SCALE GENOMIC DNA]</scope>
</reference>
<evidence type="ECO:0000256" key="1">
    <source>
        <dbReference type="ARBA" id="ARBA00022617"/>
    </source>
</evidence>
<dbReference type="AlphaFoldDB" id="A0A653CTJ9"/>
<evidence type="ECO:0000313" key="9">
    <source>
        <dbReference type="EMBL" id="VEN51082.1"/>
    </source>
</evidence>
<sequence>MSSKASFAPVSTLGIKPPASRTRSTQLTVDVWLEEKKDTDGAEGFWRVHDGLYDLSEFINEHPGGSEWLTLTKGTDISEAFEAHHISQKPEQLLQRFYVREAKTKRNSPFTFEENGFYRTLKKEVREVLNTTPEQPKNTSDFMVDALAFFLFLFSALAVRHWSYFIGVLAGISLGLLCVAAHNYFHRKDNLRMYYFQFSLMQIREWRILHALSHHLHTNTIDDLEISLMEPLLQYLPTAKQPLQRYGSLLICPLIWVFYFHIQFIRR</sequence>
<dbReference type="PANTHER" id="PTHR16740">
    <property type="entry name" value="CYTOCHROME B5-RELATED PROTEIN-RELATED"/>
    <property type="match status" value="1"/>
</dbReference>
<evidence type="ECO:0000259" key="8">
    <source>
        <dbReference type="PROSITE" id="PS50255"/>
    </source>
</evidence>
<dbReference type="FunFam" id="3.10.120.10:FF:000020">
    <property type="entry name" value="Cytochrome b5-related protein"/>
    <property type="match status" value="1"/>
</dbReference>
<dbReference type="SMART" id="SM01117">
    <property type="entry name" value="Cyt-b5"/>
    <property type="match status" value="1"/>
</dbReference>
<dbReference type="GO" id="GO:0020037">
    <property type="term" value="F:heme binding"/>
    <property type="evidence" value="ECO:0007669"/>
    <property type="project" value="UniProtKB-UniRule"/>
</dbReference>
<evidence type="ECO:0000256" key="7">
    <source>
        <dbReference type="SAM" id="MobiDB-lite"/>
    </source>
</evidence>
<keyword evidence="2 6" id="KW-0479">Metal-binding</keyword>
<name>A0A653CTJ9_CALMS</name>
<evidence type="ECO:0000256" key="6">
    <source>
        <dbReference type="RuleBase" id="RU362121"/>
    </source>
</evidence>
<dbReference type="PROSITE" id="PS00191">
    <property type="entry name" value="CYTOCHROME_B5_1"/>
    <property type="match status" value="1"/>
</dbReference>
<feature type="domain" description="Cytochrome b5 heme-binding" evidence="8">
    <location>
        <begin position="34"/>
        <end position="103"/>
    </location>
</feature>
<comment type="similarity">
    <text evidence="6">Belongs to the cytochrome b5 family.</text>
</comment>
<proteinExistence type="inferred from homology"/>
<comment type="function">
    <text evidence="4">May play a role in muscle cell metabolism.</text>
</comment>
<evidence type="ECO:0000256" key="3">
    <source>
        <dbReference type="ARBA" id="ARBA00023004"/>
    </source>
</evidence>
<dbReference type="PANTHER" id="PTHR16740:SF1">
    <property type="entry name" value="CYTOCHROME B5-RELATED PROTEIN-RELATED"/>
    <property type="match status" value="1"/>
</dbReference>
<dbReference type="InterPro" id="IPR001199">
    <property type="entry name" value="Cyt_B5-like_heme/steroid-bd"/>
</dbReference>
<dbReference type="InterPro" id="IPR018506">
    <property type="entry name" value="Cyt_B5_heme-BS"/>
</dbReference>
<evidence type="ECO:0000256" key="5">
    <source>
        <dbReference type="ARBA" id="ARBA00073492"/>
    </source>
</evidence>
<feature type="non-terminal residue" evidence="9">
    <location>
        <position position="267"/>
    </location>
</feature>
<dbReference type="Proteomes" id="UP000410492">
    <property type="component" value="Unassembled WGS sequence"/>
</dbReference>
<feature type="transmembrane region" description="Helical" evidence="6">
    <location>
        <begin position="142"/>
        <end position="159"/>
    </location>
</feature>
<feature type="transmembrane region" description="Helical" evidence="6">
    <location>
        <begin position="246"/>
        <end position="265"/>
    </location>
</feature>
<keyword evidence="6" id="KW-1133">Transmembrane helix</keyword>